<dbReference type="Pfam" id="PF02518">
    <property type="entry name" value="HATPase_c"/>
    <property type="match status" value="1"/>
</dbReference>
<accession>A0A7G6VV46</accession>
<keyword evidence="7" id="KW-0418">Kinase</keyword>
<evidence type="ECO:0000256" key="2">
    <source>
        <dbReference type="ARBA" id="ARBA00012438"/>
    </source>
</evidence>
<keyword evidence="4" id="KW-1133">Transmembrane helix</keyword>
<dbReference type="AlphaFoldDB" id="A0A7G6VV46"/>
<dbReference type="Proteomes" id="UP000515297">
    <property type="component" value="Chromosome"/>
</dbReference>
<feature type="domain" description="Signal transduction histidine kinase internal region" evidence="6">
    <location>
        <begin position="233"/>
        <end position="313"/>
    </location>
</feature>
<feature type="transmembrane region" description="Helical" evidence="4">
    <location>
        <begin position="85"/>
        <end position="107"/>
    </location>
</feature>
<dbReference type="RefSeq" id="WP_185884689.1">
    <property type="nucleotide sequence ID" value="NZ_CP060052.1"/>
</dbReference>
<keyword evidence="4" id="KW-0812">Transmembrane</keyword>
<feature type="domain" description="Histidine kinase/HSP90-like ATPase" evidence="5">
    <location>
        <begin position="331"/>
        <end position="440"/>
    </location>
</feature>
<dbReference type="PRINTS" id="PR00344">
    <property type="entry name" value="BCTRLSENSOR"/>
</dbReference>
<evidence type="ECO:0000256" key="3">
    <source>
        <dbReference type="SAM" id="MobiDB-lite"/>
    </source>
</evidence>
<organism evidence="7 8">
    <name type="scientific">Croceicoccus marinus</name>
    <dbReference type="NCBI Taxonomy" id="450378"/>
    <lineage>
        <taxon>Bacteria</taxon>
        <taxon>Pseudomonadati</taxon>
        <taxon>Pseudomonadota</taxon>
        <taxon>Alphaproteobacteria</taxon>
        <taxon>Sphingomonadales</taxon>
        <taxon>Erythrobacteraceae</taxon>
        <taxon>Croceicoccus</taxon>
    </lineage>
</organism>
<dbReference type="PANTHER" id="PTHR34220">
    <property type="entry name" value="SENSOR HISTIDINE KINASE YPDA"/>
    <property type="match status" value="1"/>
</dbReference>
<keyword evidence="4" id="KW-0472">Membrane</keyword>
<dbReference type="InterPro" id="IPR003594">
    <property type="entry name" value="HATPase_dom"/>
</dbReference>
<dbReference type="GO" id="GO:0016020">
    <property type="term" value="C:membrane"/>
    <property type="evidence" value="ECO:0007669"/>
    <property type="project" value="InterPro"/>
</dbReference>
<evidence type="ECO:0000256" key="4">
    <source>
        <dbReference type="SAM" id="Phobius"/>
    </source>
</evidence>
<dbReference type="InterPro" id="IPR050640">
    <property type="entry name" value="Bact_2-comp_sensor_kinase"/>
</dbReference>
<feature type="transmembrane region" description="Helical" evidence="4">
    <location>
        <begin position="54"/>
        <end position="73"/>
    </location>
</feature>
<feature type="transmembrane region" description="Helical" evidence="4">
    <location>
        <begin position="20"/>
        <end position="42"/>
    </location>
</feature>
<dbReference type="SUPFAM" id="SSF55874">
    <property type="entry name" value="ATPase domain of HSP90 chaperone/DNA topoisomerase II/histidine kinase"/>
    <property type="match status" value="1"/>
</dbReference>
<gene>
    <name evidence="7" type="ORF">H4O24_02640</name>
</gene>
<keyword evidence="7" id="KW-0808">Transferase</keyword>
<dbReference type="Pfam" id="PF06580">
    <property type="entry name" value="His_kinase"/>
    <property type="match status" value="1"/>
</dbReference>
<dbReference type="InterPro" id="IPR036890">
    <property type="entry name" value="HATPase_C_sf"/>
</dbReference>
<dbReference type="InterPro" id="IPR004358">
    <property type="entry name" value="Sig_transdc_His_kin-like_C"/>
</dbReference>
<dbReference type="InterPro" id="IPR010559">
    <property type="entry name" value="Sig_transdc_His_kin_internal"/>
</dbReference>
<protein>
    <recommendedName>
        <fullName evidence="2">histidine kinase</fullName>
        <ecNumber evidence="2">2.7.13.3</ecNumber>
    </recommendedName>
</protein>
<proteinExistence type="predicted"/>
<dbReference type="EC" id="2.7.13.3" evidence="2"/>
<evidence type="ECO:0000256" key="1">
    <source>
        <dbReference type="ARBA" id="ARBA00000085"/>
    </source>
</evidence>
<evidence type="ECO:0000313" key="8">
    <source>
        <dbReference type="Proteomes" id="UP000515297"/>
    </source>
</evidence>
<dbReference type="PANTHER" id="PTHR34220:SF7">
    <property type="entry name" value="SENSOR HISTIDINE KINASE YPDA"/>
    <property type="match status" value="1"/>
</dbReference>
<evidence type="ECO:0000313" key="7">
    <source>
        <dbReference type="EMBL" id="QNE05611.1"/>
    </source>
</evidence>
<evidence type="ECO:0000259" key="5">
    <source>
        <dbReference type="Pfam" id="PF02518"/>
    </source>
</evidence>
<comment type="catalytic activity">
    <reaction evidence="1">
        <text>ATP + protein L-histidine = ADP + protein N-phospho-L-histidine.</text>
        <dbReference type="EC" id="2.7.13.3"/>
    </reaction>
</comment>
<sequence>MQDTDHDRLEEDAPRVKLVNVLLSMVAFWACYYVLATARSYLIGFEFQQELMALRLVVIIASLAVTVLLWLLLRGFDNRNLWVRFGVAFVAALPASLLLAVINTEVFREIEERAIYRLNQEQGVTVRRDQTGNILVDVPQLPDDLDDLDPGLPREVKKAMERAGRKGSAEGEPIVIDRDMQRNMMWVQLTDIALGRYFLLLAWAALYFAMTQAEHARAAERREGEYKRAAKAAELKSLRYQVNPHFLFNTLNSLSALVMVGRNEQAEAMIQTISTFYRRSLTGDPVGDVPLAEEIELQRTYLQIESVRFPDRLRIVIEVPKELESARVPGMILQPLIENSVKYAVAPVSRPVTIFIAAVEEYGRLVLTVADNGPGAPAKGPRAAGDASGSMGSPGDGRNGFGIGLANVRSRLETRFGKDVSVVSGDTGNGWRTVIRMPLERNTRGD</sequence>
<feature type="compositionally biased region" description="Low complexity" evidence="3">
    <location>
        <begin position="373"/>
        <end position="385"/>
    </location>
</feature>
<feature type="region of interest" description="Disordered" evidence="3">
    <location>
        <begin position="373"/>
        <end position="398"/>
    </location>
</feature>
<dbReference type="Gene3D" id="3.30.565.10">
    <property type="entry name" value="Histidine kinase-like ATPase, C-terminal domain"/>
    <property type="match status" value="1"/>
</dbReference>
<dbReference type="GO" id="GO:0000155">
    <property type="term" value="F:phosphorelay sensor kinase activity"/>
    <property type="evidence" value="ECO:0007669"/>
    <property type="project" value="InterPro"/>
</dbReference>
<evidence type="ECO:0000259" key="6">
    <source>
        <dbReference type="Pfam" id="PF06580"/>
    </source>
</evidence>
<dbReference type="EMBL" id="CP060052">
    <property type="protein sequence ID" value="QNE05611.1"/>
    <property type="molecule type" value="Genomic_DNA"/>
</dbReference>
<name>A0A7G6VV46_9SPHN</name>
<reference evidence="7 8" key="1">
    <citation type="submission" date="2020-08" db="EMBL/GenBank/DDBJ databases">
        <authorList>
            <person name="Liu G."/>
            <person name="Sun C."/>
        </authorList>
    </citation>
    <scope>NUCLEOTIDE SEQUENCE [LARGE SCALE GENOMIC DNA]</scope>
    <source>
        <strain evidence="7 8">OT19</strain>
    </source>
</reference>